<organism evidence="1">
    <name type="scientific">Salmonella newport</name>
    <dbReference type="NCBI Taxonomy" id="108619"/>
    <lineage>
        <taxon>Bacteria</taxon>
        <taxon>Pseudomonadati</taxon>
        <taxon>Pseudomonadota</taxon>
        <taxon>Gammaproteobacteria</taxon>
        <taxon>Enterobacterales</taxon>
        <taxon>Enterobacteriaceae</taxon>
        <taxon>Salmonella</taxon>
    </lineage>
</organism>
<comment type="caution">
    <text evidence="1">The sequence shown here is derived from an EMBL/GenBank/DDBJ whole genome shotgun (WGS) entry which is preliminary data.</text>
</comment>
<dbReference type="Proteomes" id="UP000839827">
    <property type="component" value="Unassembled WGS sequence"/>
</dbReference>
<dbReference type="SUPFAM" id="SSF51905">
    <property type="entry name" value="FAD/NAD(P)-binding domain"/>
    <property type="match status" value="1"/>
</dbReference>
<name>A0A5Y0RUW8_SALNE</name>
<gene>
    <name evidence="1" type="ORF">E1A34_18200</name>
</gene>
<proteinExistence type="predicted"/>
<sequence length="318" mass="36600">MIYDILIIGSGISGAALSFIAKEYGLKVAVVEKDLIGGDISRYGGAAALVFGEDDLLEVNKITESYFQEFWVQGAPIFNKKCLIRTNERRFFPFAKLDEKGNLNQNCFVANPADLAKWIFFEKIRNDIDIYEGMEAIQIDYRKRTLLLSTGAILSFKKIFLSIGNGSVGFMKNNHKKIKNLYKKLNLVLVDGLDLDNEIMNFYHDIDCYDFYLPYLGKRAFCFPINHFVDSLPYNSKDYRLNSESLFLANTYLKELYSQHEYKIVGARTYYEIYTTKRLPNIKADDRYSCVVFFNGFSGSGLRLSFGYAEKIIRELFP</sequence>
<dbReference type="EMBL" id="AAHYLK010000020">
    <property type="protein sequence ID" value="ECB7107980.1"/>
    <property type="molecule type" value="Genomic_DNA"/>
</dbReference>
<evidence type="ECO:0000313" key="1">
    <source>
        <dbReference type="EMBL" id="ECB7107980.1"/>
    </source>
</evidence>
<accession>A0A5Y0RUW8</accession>
<dbReference type="AlphaFoldDB" id="A0A5Y0RUW8"/>
<dbReference type="Gene3D" id="3.50.50.60">
    <property type="entry name" value="FAD/NAD(P)-binding domain"/>
    <property type="match status" value="1"/>
</dbReference>
<protein>
    <submittedName>
        <fullName evidence="1">FAD-binding oxidoreductase</fullName>
    </submittedName>
</protein>
<reference evidence="1" key="1">
    <citation type="submission" date="2019-03" db="EMBL/GenBank/DDBJ databases">
        <authorList>
            <person name="Ashton P.M."/>
            <person name="Dallman T."/>
            <person name="Nair S."/>
            <person name="De Pinna E."/>
            <person name="Peters T."/>
            <person name="Grant K."/>
        </authorList>
    </citation>
    <scope>NUCLEOTIDE SEQUENCE [LARGE SCALE GENOMIC DNA]</scope>
    <source>
        <strain evidence="1">271153</strain>
    </source>
</reference>
<dbReference type="InterPro" id="IPR036188">
    <property type="entry name" value="FAD/NAD-bd_sf"/>
</dbReference>